<dbReference type="InterPro" id="IPR050311">
    <property type="entry name" value="ORC1/CDC6"/>
</dbReference>
<dbReference type="Proteomes" id="UP000836404">
    <property type="component" value="Unassembled WGS sequence"/>
</dbReference>
<comment type="caution">
    <text evidence="4">The sequence shown here is derived from an EMBL/GenBank/DDBJ whole genome shotgun (WGS) entry which is preliminary data.</text>
</comment>
<feature type="compositionally biased region" description="Low complexity" evidence="2">
    <location>
        <begin position="48"/>
        <end position="57"/>
    </location>
</feature>
<dbReference type="GO" id="GO:0006270">
    <property type="term" value="P:DNA replication initiation"/>
    <property type="evidence" value="ECO:0007669"/>
    <property type="project" value="TreeGrafter"/>
</dbReference>
<dbReference type="SUPFAM" id="SSF52540">
    <property type="entry name" value="P-loop containing nucleoside triphosphate hydrolases"/>
    <property type="match status" value="1"/>
</dbReference>
<evidence type="ECO:0000313" key="4">
    <source>
        <dbReference type="EMBL" id="CAD6958941.1"/>
    </source>
</evidence>
<dbReference type="EMBL" id="CAJHJF010006791">
    <property type="protein sequence ID" value="CAD6958941.1"/>
    <property type="molecule type" value="Genomic_DNA"/>
</dbReference>
<dbReference type="GO" id="GO:0033314">
    <property type="term" value="P:mitotic DNA replication checkpoint signaling"/>
    <property type="evidence" value="ECO:0007669"/>
    <property type="project" value="TreeGrafter"/>
</dbReference>
<dbReference type="PANTHER" id="PTHR10763:SF26">
    <property type="entry name" value="CELL DIVISION CONTROL PROTEIN 6 HOMOLOG"/>
    <property type="match status" value="1"/>
</dbReference>
<organism evidence="4 5">
    <name type="scientific">Tilletia laevis</name>
    <dbReference type="NCBI Taxonomy" id="157183"/>
    <lineage>
        <taxon>Eukaryota</taxon>
        <taxon>Fungi</taxon>
        <taxon>Dikarya</taxon>
        <taxon>Basidiomycota</taxon>
        <taxon>Ustilaginomycotina</taxon>
        <taxon>Exobasidiomycetes</taxon>
        <taxon>Tilletiales</taxon>
        <taxon>Tilletiaceae</taxon>
        <taxon>Tilletia</taxon>
    </lineage>
</organism>
<keyword evidence="5" id="KW-1185">Reference proteome</keyword>
<dbReference type="GO" id="GO:0003688">
    <property type="term" value="F:DNA replication origin binding"/>
    <property type="evidence" value="ECO:0007669"/>
    <property type="project" value="TreeGrafter"/>
</dbReference>
<feature type="compositionally biased region" description="Low complexity" evidence="2">
    <location>
        <begin position="279"/>
        <end position="296"/>
    </location>
</feature>
<dbReference type="Gene3D" id="3.40.50.300">
    <property type="entry name" value="P-loop containing nucleotide triphosphate hydrolases"/>
    <property type="match status" value="1"/>
</dbReference>
<comment type="similarity">
    <text evidence="1">Belongs to the CDC6/cdc18 family.</text>
</comment>
<feature type="region of interest" description="Disordered" evidence="2">
    <location>
        <begin position="47"/>
        <end position="232"/>
    </location>
</feature>
<evidence type="ECO:0000313" key="5">
    <source>
        <dbReference type="Proteomes" id="UP000836404"/>
    </source>
</evidence>
<feature type="compositionally biased region" description="Basic and acidic residues" evidence="2">
    <location>
        <begin position="217"/>
        <end position="226"/>
    </location>
</feature>
<dbReference type="GO" id="GO:0005634">
    <property type="term" value="C:nucleus"/>
    <property type="evidence" value="ECO:0007669"/>
    <property type="project" value="TreeGrafter"/>
</dbReference>
<dbReference type="GO" id="GO:0016887">
    <property type="term" value="F:ATP hydrolysis activity"/>
    <property type="evidence" value="ECO:0007669"/>
    <property type="project" value="InterPro"/>
</dbReference>
<evidence type="ECO:0000256" key="2">
    <source>
        <dbReference type="SAM" id="MobiDB-lite"/>
    </source>
</evidence>
<dbReference type="Pfam" id="PF13401">
    <property type="entry name" value="AAA_22"/>
    <property type="match status" value="1"/>
</dbReference>
<dbReference type="PANTHER" id="PTHR10763">
    <property type="entry name" value="CELL DIVISION CONTROL PROTEIN 6-RELATED"/>
    <property type="match status" value="1"/>
</dbReference>
<protein>
    <recommendedName>
        <fullName evidence="3">ORC1/DEAH AAA+ ATPase domain-containing protein</fullName>
    </recommendedName>
</protein>
<evidence type="ECO:0000259" key="3">
    <source>
        <dbReference type="Pfam" id="PF13401"/>
    </source>
</evidence>
<sequence length="664" mass="69603">MPVTRNSRASLGEHNAQIATSESLAQSREVRQAAMGSPYSPILSKFKGGPAAGAAAPSTSRGQFGSVLPNGLPGGLRGRFSRTESMPVIASSSHLSDSEDPTASPVSTRTRTASTKQGLAPSAISEVDQLSNQEATSSSSSSQRRTGTVKRSEAAAASSNGPSPNTCGQSGNSSSAADPRPGEGGGGDNDEDDDEDESRRRPRRSSRLGGCSSQSEQLHERDDSNKENVAPLNYAYNSGSSELEVVIPSSARLSSRMGTMARRSASSPNVNFHGMASHSSVPGSVNPRRSPRRSGPTRIDSFNSNRRPSPMAVSSAAPSTPSRRIRGALNPAIIEAGIPASPFARLNLAAAGPSSVFGRSTSLSNRTSLADDAESSYFSSQGSGSVAPSIFDATSQVADEDSDMDDLSIIPGPQGDLAGPRQSSEVVPEKHSAADDLKTNVESGDGAAHDVEMQDVDATLVEPVVVDVSRPKKQRFPNVYAHARALLRFSSSTGAGRQATTPSTTSSKREGGNDDGEDARENGFEIVGRERERAMIKTFLTARFGDEALFASARSSDVEHASIQLDTNAPSLYMCGLPGTGKTALVRSILSELRQQDATTMTARVVPAPRIAFVNCMSITAPRLIFGKILEQLGEPVPLKACDGLSSEAEGALEMALKKSDRHV</sequence>
<feature type="region of interest" description="Disordered" evidence="2">
    <location>
        <begin position="257"/>
        <end position="324"/>
    </location>
</feature>
<dbReference type="InterPro" id="IPR027417">
    <property type="entry name" value="P-loop_NTPase"/>
</dbReference>
<feature type="non-terminal residue" evidence="4">
    <location>
        <position position="1"/>
    </location>
</feature>
<feature type="compositionally biased region" description="Polar residues" evidence="2">
    <location>
        <begin position="160"/>
        <end position="176"/>
    </location>
</feature>
<feature type="compositionally biased region" description="Low complexity" evidence="2">
    <location>
        <begin position="306"/>
        <end position="322"/>
    </location>
</feature>
<feature type="domain" description="ORC1/DEAH AAA+ ATPase" evidence="3">
    <location>
        <begin position="568"/>
        <end position="637"/>
    </location>
</feature>
<evidence type="ECO:0000256" key="1">
    <source>
        <dbReference type="ARBA" id="ARBA00006184"/>
    </source>
</evidence>
<gene>
    <name evidence="4" type="ORF">JKILLFL_G7373</name>
</gene>
<name>A0A9N8QKK1_9BASI</name>
<feature type="region of interest" description="Disordered" evidence="2">
    <location>
        <begin position="491"/>
        <end position="521"/>
    </location>
</feature>
<feature type="compositionally biased region" description="Polar residues" evidence="2">
    <location>
        <begin position="491"/>
        <end position="506"/>
    </location>
</feature>
<feature type="region of interest" description="Disordered" evidence="2">
    <location>
        <begin position="1"/>
        <end position="32"/>
    </location>
</feature>
<reference evidence="4 5" key="1">
    <citation type="submission" date="2020-10" db="EMBL/GenBank/DDBJ databases">
        <authorList>
            <person name="Sedaghatjoo S."/>
        </authorList>
    </citation>
    <scope>NUCLEOTIDE SEQUENCE [LARGE SCALE GENOMIC DNA]</scope>
    <source>
        <strain evidence="4 5">LLFL</strain>
    </source>
</reference>
<feature type="compositionally biased region" description="Polar residues" evidence="2">
    <location>
        <begin position="104"/>
        <end position="117"/>
    </location>
</feature>
<accession>A0A9N8QKK1</accession>
<feature type="region of interest" description="Disordered" evidence="2">
    <location>
        <begin position="396"/>
        <end position="435"/>
    </location>
</feature>
<proteinExistence type="inferred from homology"/>
<dbReference type="InterPro" id="IPR049945">
    <property type="entry name" value="AAA_22"/>
</dbReference>
<feature type="compositionally biased region" description="Polar residues" evidence="2">
    <location>
        <begin position="17"/>
        <end position="26"/>
    </location>
</feature>
<dbReference type="AlphaFoldDB" id="A0A9N8QKK1"/>